<sequence length="221" mass="24807">MTISAGTPFQFLDQDLLLLPQKAIYWKQENALIAADVHFGKVGHFRKAGIAIPRNMEQDDLAALSDLIYEFQPEKIYFLGDLFHSDINNDWDWFVLWRSQFPKVEIILIKGNHDIISDKHYTDLGIILHKQLQIGPFLMLHHPLADATQQAPGGYVLCGHIHPGVNLVGRGRQSVTLPCFAFGKNQAILPSFGKFTGRVAIISHKADRIFGVLKDKVIAIG</sequence>
<protein>
    <submittedName>
        <fullName evidence="2">Ligase-associated DNA damage response endonuclease PdeM</fullName>
        <ecNumber evidence="2">3.1.-.-</ecNumber>
    </submittedName>
</protein>
<keyword evidence="2" id="KW-0540">Nuclease</keyword>
<comment type="caution">
    <text evidence="2">The sequence shown here is derived from an EMBL/GenBank/DDBJ whole genome shotgun (WGS) entry which is preliminary data.</text>
</comment>
<gene>
    <name evidence="2" type="primary">pdeM</name>
    <name evidence="2" type="ORF">FPZ42_04320</name>
</gene>
<reference evidence="2 3" key="1">
    <citation type="submission" date="2019-07" db="EMBL/GenBank/DDBJ databases">
        <authorList>
            <person name="Kim J."/>
        </authorList>
    </citation>
    <scope>NUCLEOTIDE SEQUENCE [LARGE SCALE GENOMIC DNA]</scope>
    <source>
        <strain evidence="2 3">MJ1a</strain>
    </source>
</reference>
<dbReference type="InterPro" id="IPR026336">
    <property type="entry name" value="PdeM-like"/>
</dbReference>
<dbReference type="NCBIfam" id="TIGR04123">
    <property type="entry name" value="P_estr_lig_assc"/>
    <property type="match status" value="1"/>
</dbReference>
<dbReference type="GO" id="GO:0004519">
    <property type="term" value="F:endonuclease activity"/>
    <property type="evidence" value="ECO:0007669"/>
    <property type="project" value="UniProtKB-KW"/>
</dbReference>
<dbReference type="EC" id="3.1.-.-" evidence="2"/>
<dbReference type="RefSeq" id="WP_146269244.1">
    <property type="nucleotide sequence ID" value="NZ_VOEI01000001.1"/>
</dbReference>
<dbReference type="AlphaFoldDB" id="A0A563UAP3"/>
<dbReference type="OrthoDB" id="9795838at2"/>
<evidence type="ECO:0000313" key="3">
    <source>
        <dbReference type="Proteomes" id="UP000318010"/>
    </source>
</evidence>
<keyword evidence="2" id="KW-0255">Endonuclease</keyword>
<dbReference type="GO" id="GO:0016874">
    <property type="term" value="F:ligase activity"/>
    <property type="evidence" value="ECO:0007669"/>
    <property type="project" value="UniProtKB-KW"/>
</dbReference>
<dbReference type="Gene3D" id="3.60.21.10">
    <property type="match status" value="1"/>
</dbReference>
<dbReference type="InterPro" id="IPR024173">
    <property type="entry name" value="Pesterase_MJ0037-like"/>
</dbReference>
<keyword evidence="2" id="KW-0436">Ligase</keyword>
<feature type="domain" description="Calcineurin-like phosphoesterase" evidence="1">
    <location>
        <begin position="32"/>
        <end position="121"/>
    </location>
</feature>
<accession>A0A563UAP3</accession>
<organism evidence="2 3">
    <name type="scientific">Mucilaginibacter achroorhodeus</name>
    <dbReference type="NCBI Taxonomy" id="2599294"/>
    <lineage>
        <taxon>Bacteria</taxon>
        <taxon>Pseudomonadati</taxon>
        <taxon>Bacteroidota</taxon>
        <taxon>Sphingobacteriia</taxon>
        <taxon>Sphingobacteriales</taxon>
        <taxon>Sphingobacteriaceae</taxon>
        <taxon>Mucilaginibacter</taxon>
    </lineage>
</organism>
<proteinExistence type="predicted"/>
<evidence type="ECO:0000259" key="1">
    <source>
        <dbReference type="Pfam" id="PF00149"/>
    </source>
</evidence>
<dbReference type="PIRSF" id="PIRSF000887">
    <property type="entry name" value="Pesterase_MJ0037"/>
    <property type="match status" value="1"/>
</dbReference>
<dbReference type="SUPFAM" id="SSF56300">
    <property type="entry name" value="Metallo-dependent phosphatases"/>
    <property type="match status" value="1"/>
</dbReference>
<dbReference type="InterPro" id="IPR004843">
    <property type="entry name" value="Calcineurin-like_PHP"/>
</dbReference>
<keyword evidence="3" id="KW-1185">Reference proteome</keyword>
<dbReference type="PANTHER" id="PTHR39323">
    <property type="entry name" value="BLR1149 PROTEIN"/>
    <property type="match status" value="1"/>
</dbReference>
<dbReference type="GO" id="GO:0016787">
    <property type="term" value="F:hydrolase activity"/>
    <property type="evidence" value="ECO:0007669"/>
    <property type="project" value="UniProtKB-KW"/>
</dbReference>
<name>A0A563UAP3_9SPHI</name>
<dbReference type="InterPro" id="IPR029052">
    <property type="entry name" value="Metallo-depent_PP-like"/>
</dbReference>
<keyword evidence="2" id="KW-0378">Hydrolase</keyword>
<dbReference type="Pfam" id="PF00149">
    <property type="entry name" value="Metallophos"/>
    <property type="match status" value="1"/>
</dbReference>
<dbReference type="PANTHER" id="PTHR39323:SF1">
    <property type="entry name" value="BLR1149 PROTEIN"/>
    <property type="match status" value="1"/>
</dbReference>
<dbReference type="Proteomes" id="UP000318010">
    <property type="component" value="Unassembled WGS sequence"/>
</dbReference>
<evidence type="ECO:0000313" key="2">
    <source>
        <dbReference type="EMBL" id="TWR28451.1"/>
    </source>
</evidence>
<dbReference type="EMBL" id="VOEI01000001">
    <property type="protein sequence ID" value="TWR28451.1"/>
    <property type="molecule type" value="Genomic_DNA"/>
</dbReference>